<sequence length="125" mass="14284">MYFIILLMCCSDINGALISSSTEVIQDTSSDDSIYSKLLTKNRIIEDEASVYTDKVPDYGSILSNYGSHYMGNPQYLKDFRNARHGNYKNSPIITPKHVGDDLHHYSNVFYDDGSYMPHLVIQKY</sequence>
<dbReference type="AlphaFoldDB" id="A0A6J2YSY8"/>
<dbReference type="KEGG" id="soy:115890319"/>
<dbReference type="RefSeq" id="XP_030766356.1">
    <property type="nucleotide sequence ID" value="XM_030910496.1"/>
</dbReference>
<keyword evidence="2" id="KW-1185">Reference proteome</keyword>
<name>A0A6J2YSY8_SITOR</name>
<feature type="chain" id="PRO_5026681848" evidence="1">
    <location>
        <begin position="16"/>
        <end position="125"/>
    </location>
</feature>
<evidence type="ECO:0000313" key="2">
    <source>
        <dbReference type="Proteomes" id="UP000504635"/>
    </source>
</evidence>
<gene>
    <name evidence="3" type="primary">LOC115890319</name>
</gene>
<reference evidence="3" key="1">
    <citation type="submission" date="2025-08" db="UniProtKB">
        <authorList>
            <consortium name="RefSeq"/>
        </authorList>
    </citation>
    <scope>IDENTIFICATION</scope>
    <source>
        <tissue evidence="3">Gonads</tissue>
    </source>
</reference>
<evidence type="ECO:0000313" key="3">
    <source>
        <dbReference type="RefSeq" id="XP_030766356.1"/>
    </source>
</evidence>
<dbReference type="GeneID" id="115890319"/>
<dbReference type="InParanoid" id="A0A6J2YSY8"/>
<proteinExistence type="predicted"/>
<protein>
    <submittedName>
        <fullName evidence="3">Uncharacterized protein LOC115890319</fullName>
    </submittedName>
</protein>
<organism evidence="2 3">
    <name type="scientific">Sitophilus oryzae</name>
    <name type="common">Rice weevil</name>
    <name type="synonym">Curculio oryzae</name>
    <dbReference type="NCBI Taxonomy" id="7048"/>
    <lineage>
        <taxon>Eukaryota</taxon>
        <taxon>Metazoa</taxon>
        <taxon>Ecdysozoa</taxon>
        <taxon>Arthropoda</taxon>
        <taxon>Hexapoda</taxon>
        <taxon>Insecta</taxon>
        <taxon>Pterygota</taxon>
        <taxon>Neoptera</taxon>
        <taxon>Endopterygota</taxon>
        <taxon>Coleoptera</taxon>
        <taxon>Polyphaga</taxon>
        <taxon>Cucujiformia</taxon>
        <taxon>Curculionidae</taxon>
        <taxon>Dryophthorinae</taxon>
        <taxon>Sitophilus</taxon>
    </lineage>
</organism>
<accession>A0A6J2YSY8</accession>
<keyword evidence="1" id="KW-0732">Signal</keyword>
<dbReference type="Proteomes" id="UP000504635">
    <property type="component" value="Unplaced"/>
</dbReference>
<evidence type="ECO:0000256" key="1">
    <source>
        <dbReference type="SAM" id="SignalP"/>
    </source>
</evidence>
<feature type="signal peptide" evidence="1">
    <location>
        <begin position="1"/>
        <end position="15"/>
    </location>
</feature>